<proteinExistence type="predicted"/>
<evidence type="ECO:0000313" key="1">
    <source>
        <dbReference type="EMBL" id="GFS77719.1"/>
    </source>
</evidence>
<organism evidence="1 2">
    <name type="scientific">Nephila pilipes</name>
    <name type="common">Giant wood spider</name>
    <name type="synonym">Nephila maculata</name>
    <dbReference type="NCBI Taxonomy" id="299642"/>
    <lineage>
        <taxon>Eukaryota</taxon>
        <taxon>Metazoa</taxon>
        <taxon>Ecdysozoa</taxon>
        <taxon>Arthropoda</taxon>
        <taxon>Chelicerata</taxon>
        <taxon>Arachnida</taxon>
        <taxon>Araneae</taxon>
        <taxon>Araneomorphae</taxon>
        <taxon>Entelegynae</taxon>
        <taxon>Araneoidea</taxon>
        <taxon>Nephilidae</taxon>
        <taxon>Nephila</taxon>
    </lineage>
</organism>
<accession>A0A8X6MTQ8</accession>
<gene>
    <name evidence="1" type="ORF">NPIL_227261</name>
</gene>
<sequence>MDYFPQVRSNRYLKVRVVIFSCFYLLRRNLNQSKSEESFSKDSKTDHSFRRFDNEDIIFVNRFPKYRKEEKRREELLIISTLKMAERDSTHTDRLGILIS</sequence>
<name>A0A8X6MTQ8_NEPPI</name>
<reference evidence="1" key="1">
    <citation type="submission" date="2020-08" db="EMBL/GenBank/DDBJ databases">
        <title>Multicomponent nature underlies the extraordinary mechanical properties of spider dragline silk.</title>
        <authorList>
            <person name="Kono N."/>
            <person name="Nakamura H."/>
            <person name="Mori M."/>
            <person name="Yoshida Y."/>
            <person name="Ohtoshi R."/>
            <person name="Malay A.D."/>
            <person name="Moran D.A.P."/>
            <person name="Tomita M."/>
            <person name="Numata K."/>
            <person name="Arakawa K."/>
        </authorList>
    </citation>
    <scope>NUCLEOTIDE SEQUENCE</scope>
</reference>
<dbReference type="EMBL" id="BMAW01002265">
    <property type="protein sequence ID" value="GFS77719.1"/>
    <property type="molecule type" value="Genomic_DNA"/>
</dbReference>
<dbReference type="AlphaFoldDB" id="A0A8X6MTQ8"/>
<comment type="caution">
    <text evidence="1">The sequence shown here is derived from an EMBL/GenBank/DDBJ whole genome shotgun (WGS) entry which is preliminary data.</text>
</comment>
<keyword evidence="2" id="KW-1185">Reference proteome</keyword>
<protein>
    <submittedName>
        <fullName evidence="1">Uncharacterized protein</fullName>
    </submittedName>
</protein>
<evidence type="ECO:0000313" key="2">
    <source>
        <dbReference type="Proteomes" id="UP000887013"/>
    </source>
</evidence>
<dbReference type="Proteomes" id="UP000887013">
    <property type="component" value="Unassembled WGS sequence"/>
</dbReference>